<evidence type="ECO:0000313" key="2">
    <source>
        <dbReference type="Proteomes" id="UP001079657"/>
    </source>
</evidence>
<gene>
    <name evidence="1" type="ORF">OXH55_17520</name>
</gene>
<dbReference type="Proteomes" id="UP001079657">
    <property type="component" value="Unassembled WGS sequence"/>
</dbReference>
<protein>
    <submittedName>
        <fullName evidence="1">Uncharacterized protein</fullName>
    </submittedName>
</protein>
<dbReference type="RefSeq" id="WP_268051419.1">
    <property type="nucleotide sequence ID" value="NZ_JAPQES010000007.1"/>
</dbReference>
<evidence type="ECO:0000313" key="1">
    <source>
        <dbReference type="EMBL" id="MCY6372430.1"/>
    </source>
</evidence>
<keyword evidence="2" id="KW-1185">Reference proteome</keyword>
<sequence length="123" mass="14044">MGAEALKALEQAEDKRVRRVSEISRLLDKPYKEVEQILDKTKAQLEHSDEIQRSLEVKLSFKEIRDRVTGLAAVIAYQEIEKTGKPYKEVIPSAVQEACIRLGIDKKEFISKCRGNEKCLKKA</sequence>
<proteinExistence type="predicted"/>
<accession>A0ABT4CTN0</accession>
<reference evidence="1" key="1">
    <citation type="submission" date="2022-12" db="EMBL/GenBank/DDBJ databases">
        <authorList>
            <person name="Wang J."/>
        </authorList>
    </citation>
    <scope>NUCLEOTIDE SEQUENCE</scope>
    <source>
        <strain evidence="1">HY-42-06</strain>
    </source>
</reference>
<dbReference type="EMBL" id="JAPQES010000007">
    <property type="protein sequence ID" value="MCY6372430.1"/>
    <property type="molecule type" value="Genomic_DNA"/>
</dbReference>
<organism evidence="1 2">
    <name type="scientific">Clostridium ganghwense</name>
    <dbReference type="NCBI Taxonomy" id="312089"/>
    <lineage>
        <taxon>Bacteria</taxon>
        <taxon>Bacillati</taxon>
        <taxon>Bacillota</taxon>
        <taxon>Clostridia</taxon>
        <taxon>Eubacteriales</taxon>
        <taxon>Clostridiaceae</taxon>
        <taxon>Clostridium</taxon>
    </lineage>
</organism>
<comment type="caution">
    <text evidence="1">The sequence shown here is derived from an EMBL/GenBank/DDBJ whole genome shotgun (WGS) entry which is preliminary data.</text>
</comment>
<name>A0ABT4CTN0_9CLOT</name>